<evidence type="ECO:0000256" key="1">
    <source>
        <dbReference type="SAM" id="Coils"/>
    </source>
</evidence>
<keyword evidence="1" id="KW-0175">Coiled coil</keyword>
<dbReference type="Proteomes" id="UP000695000">
    <property type="component" value="Unplaced"/>
</dbReference>
<dbReference type="InterPro" id="IPR000237">
    <property type="entry name" value="GRIP_dom"/>
</dbReference>
<evidence type="ECO:0000256" key="2">
    <source>
        <dbReference type="SAM" id="MobiDB-lite"/>
    </source>
</evidence>
<gene>
    <name evidence="5" type="primary">LOC108569467</name>
</gene>
<feature type="domain" description="GRIP" evidence="3">
    <location>
        <begin position="531"/>
        <end position="579"/>
    </location>
</feature>
<evidence type="ECO:0000313" key="4">
    <source>
        <dbReference type="Proteomes" id="UP000695000"/>
    </source>
</evidence>
<dbReference type="PROSITE" id="PS50913">
    <property type="entry name" value="GRIP"/>
    <property type="match status" value="1"/>
</dbReference>
<dbReference type="RefSeq" id="XP_017786515.1">
    <property type="nucleotide sequence ID" value="XM_017931026.1"/>
</dbReference>
<protein>
    <submittedName>
        <fullName evidence="5">Myosin-11 isoform X1</fullName>
    </submittedName>
</protein>
<keyword evidence="4" id="KW-1185">Reference proteome</keyword>
<reference evidence="5" key="1">
    <citation type="submission" date="2025-08" db="UniProtKB">
        <authorList>
            <consortium name="RefSeq"/>
        </authorList>
    </citation>
    <scope>IDENTIFICATION</scope>
    <source>
        <tissue evidence="5">Whole Larva</tissue>
    </source>
</reference>
<feature type="region of interest" description="Disordered" evidence="2">
    <location>
        <begin position="29"/>
        <end position="55"/>
    </location>
</feature>
<evidence type="ECO:0000313" key="5">
    <source>
        <dbReference type="RefSeq" id="XP_017786515.1"/>
    </source>
</evidence>
<dbReference type="Pfam" id="PF01465">
    <property type="entry name" value="GRIP"/>
    <property type="match status" value="1"/>
</dbReference>
<feature type="coiled-coil region" evidence="1">
    <location>
        <begin position="356"/>
        <end position="440"/>
    </location>
</feature>
<name>A0ABM1NI65_NICVS</name>
<organism evidence="4 5">
    <name type="scientific">Nicrophorus vespilloides</name>
    <name type="common">Boreal carrion beetle</name>
    <dbReference type="NCBI Taxonomy" id="110193"/>
    <lineage>
        <taxon>Eukaryota</taxon>
        <taxon>Metazoa</taxon>
        <taxon>Ecdysozoa</taxon>
        <taxon>Arthropoda</taxon>
        <taxon>Hexapoda</taxon>
        <taxon>Insecta</taxon>
        <taxon>Pterygota</taxon>
        <taxon>Neoptera</taxon>
        <taxon>Endopterygota</taxon>
        <taxon>Coleoptera</taxon>
        <taxon>Polyphaga</taxon>
        <taxon>Staphyliniformia</taxon>
        <taxon>Silphidae</taxon>
        <taxon>Nicrophorinae</taxon>
        <taxon>Nicrophorus</taxon>
    </lineage>
</organism>
<sequence>MILMKNVSFETPAFKSRIPVPLSPPMSLRRSTSFRDGASLQDSRLAGFDPGRRTTLRRGRSFMERGERGGTCNGVVGCTGAKGAKGPPCTSRHHQSSTPTSSSSRKGSNAEGVTTLGGRARNLSLSLSSTTRLSSPTGTSSPRTPPTSPLDYRSSKCQSADWDSDSITSGISGLSLASSCDHASVARNGTTFSGKTMKYVFHCSHHAGVAGEDYLTPTQRAQRQVRRLKSLLHQAHKDLDQKDSDIIKLTKEVVELRLCKAALSSPEERSNSSDAVTVRENQLDDDLAIPLNATNEIMTGSYTDSGHYDDYTNSSIHSKDSELLSENFAHSPFKRGRPETVDRCVSTDDLQYEELMAEYEKRIQELVKSHENESQDQRQKHNDKVEELLQRIAEINKRYWDLVPDLDNAKDRIKELESQLEDALRKLEEQDDKHKQVYLQMYAQGQEAAKVEREQQVMELAQQMPTRISVPELLQQLQVTQTELENIKDIEYASTSNSLKPLLSAKEAVTLWVLGARKAMYKQILEAKNKKVDPEITLQFLKSAIYYFLTDKENNQGHLRAIQSILGFTPKEVQNIEKARTT</sequence>
<feature type="compositionally biased region" description="Low complexity" evidence="2">
    <location>
        <begin position="96"/>
        <end position="105"/>
    </location>
</feature>
<feature type="region of interest" description="Disordered" evidence="2">
    <location>
        <begin position="75"/>
        <end position="157"/>
    </location>
</feature>
<proteinExistence type="predicted"/>
<feature type="compositionally biased region" description="Low complexity" evidence="2">
    <location>
        <begin position="123"/>
        <end position="142"/>
    </location>
</feature>
<evidence type="ECO:0000259" key="3">
    <source>
        <dbReference type="PROSITE" id="PS50913"/>
    </source>
</evidence>
<accession>A0ABM1NI65</accession>
<dbReference type="GeneID" id="108569467"/>